<keyword evidence="10" id="KW-0325">Glycoprotein</keyword>
<evidence type="ECO:0000256" key="11">
    <source>
        <dbReference type="ARBA" id="ARBA00023201"/>
    </source>
</evidence>
<dbReference type="Pfam" id="PF00858">
    <property type="entry name" value="ASC"/>
    <property type="match status" value="2"/>
</dbReference>
<evidence type="ECO:0000256" key="13">
    <source>
        <dbReference type="RuleBase" id="RU000679"/>
    </source>
</evidence>
<keyword evidence="5 13" id="KW-0812">Transmembrane</keyword>
<keyword evidence="9 14" id="KW-0472">Membrane</keyword>
<dbReference type="WBParaSite" id="ACAC_0001126301-mRNA-1">
    <property type="protein sequence ID" value="ACAC_0001126301-mRNA-1"/>
    <property type="gene ID" value="ACAC_0001126301"/>
</dbReference>
<dbReference type="PANTHER" id="PTHR11690:SF296">
    <property type="entry name" value="DEGENERIN-LIKE PROTEIN DEL-10"/>
    <property type="match status" value="1"/>
</dbReference>
<feature type="transmembrane region" description="Helical" evidence="14">
    <location>
        <begin position="16"/>
        <end position="34"/>
    </location>
</feature>
<keyword evidence="7" id="KW-0915">Sodium</keyword>
<evidence type="ECO:0000313" key="16">
    <source>
        <dbReference type="WBParaSite" id="ACAC_0001126301-mRNA-1"/>
    </source>
</evidence>
<keyword evidence="12 13" id="KW-0407">Ion channel</keyword>
<keyword evidence="4 13" id="KW-0894">Sodium channel</keyword>
<evidence type="ECO:0000256" key="1">
    <source>
        <dbReference type="ARBA" id="ARBA00004141"/>
    </source>
</evidence>
<proteinExistence type="inferred from homology"/>
<name>A0A0K0DIV3_ANGCA</name>
<dbReference type="GO" id="GO:0005886">
    <property type="term" value="C:plasma membrane"/>
    <property type="evidence" value="ECO:0007669"/>
    <property type="project" value="TreeGrafter"/>
</dbReference>
<dbReference type="PANTHER" id="PTHR11690">
    <property type="entry name" value="AMILORIDE-SENSITIVE SODIUM CHANNEL-RELATED"/>
    <property type="match status" value="1"/>
</dbReference>
<evidence type="ECO:0000256" key="14">
    <source>
        <dbReference type="SAM" id="Phobius"/>
    </source>
</evidence>
<evidence type="ECO:0000256" key="5">
    <source>
        <dbReference type="ARBA" id="ARBA00022692"/>
    </source>
</evidence>
<reference evidence="15" key="1">
    <citation type="submission" date="2012-09" db="EMBL/GenBank/DDBJ databases">
        <authorList>
            <person name="Martin A.A."/>
        </authorList>
    </citation>
    <scope>NUCLEOTIDE SEQUENCE</scope>
</reference>
<protein>
    <submittedName>
        <fullName evidence="16">Amiloride-sensitive sodium channel</fullName>
    </submittedName>
</protein>
<keyword evidence="3 13" id="KW-0813">Transport</keyword>
<sequence length="375" mass="42673">MDGVRHLKANDPWSRYIWCFIIIVFVILALFQIYSQIKLFHSAPVATNIDAQYASAITFPTIVFLTFTYHFLFLKLELDLPIDMELYAAHWKSRMILGCTWPNGTSCRLSDFKPVWTLSGLCWAINTNPDAALEVVGSGVDHALRLLLNVETYERIDACTNHFRTNSIPGLKILMYNQTDIPLNSHNGVNIPAGYSVDIRFRMQYHRRLPGDHCIAEVEEYNGKDHQQFDSAFNLRTCKLRKALREVEYECECSMARAFTQEPVAKHKACTVDDYFGCVKGVIERAMARGLKRVCLPSCESVEYIAMQLRIPSLTCAKRDTPSIVLSTERSITLSDLSSCLRSDQVSDAYVRAGRTVGSKNRFRLNGHLDTKCKF</sequence>
<keyword evidence="11 13" id="KW-0739">Sodium transport</keyword>
<evidence type="ECO:0000256" key="2">
    <source>
        <dbReference type="ARBA" id="ARBA00007193"/>
    </source>
</evidence>
<evidence type="ECO:0000256" key="4">
    <source>
        <dbReference type="ARBA" id="ARBA00022461"/>
    </source>
</evidence>
<evidence type="ECO:0000256" key="3">
    <source>
        <dbReference type="ARBA" id="ARBA00022448"/>
    </source>
</evidence>
<keyword evidence="8 13" id="KW-0406">Ion transport</keyword>
<evidence type="ECO:0000256" key="8">
    <source>
        <dbReference type="ARBA" id="ARBA00023065"/>
    </source>
</evidence>
<dbReference type="STRING" id="6313.A0A0K0DIV3"/>
<reference evidence="16" key="2">
    <citation type="submission" date="2016-03" db="UniProtKB">
        <authorList>
            <consortium name="WormBaseParasite"/>
        </authorList>
    </citation>
    <scope>IDENTIFICATION</scope>
</reference>
<dbReference type="AlphaFoldDB" id="A0A0K0DIV3"/>
<comment type="subcellular location">
    <subcellularLocation>
        <location evidence="1">Membrane</location>
        <topology evidence="1">Multi-pass membrane protein</topology>
    </subcellularLocation>
</comment>
<comment type="similarity">
    <text evidence="2 13">Belongs to the amiloride-sensitive sodium channel (TC 1.A.6) family.</text>
</comment>
<evidence type="ECO:0000256" key="9">
    <source>
        <dbReference type="ARBA" id="ARBA00023136"/>
    </source>
</evidence>
<accession>A0A0K0DIV3</accession>
<evidence type="ECO:0000256" key="7">
    <source>
        <dbReference type="ARBA" id="ARBA00023053"/>
    </source>
</evidence>
<evidence type="ECO:0000256" key="6">
    <source>
        <dbReference type="ARBA" id="ARBA00022989"/>
    </source>
</evidence>
<dbReference type="Proteomes" id="UP000035642">
    <property type="component" value="Unassembled WGS sequence"/>
</dbReference>
<evidence type="ECO:0000313" key="15">
    <source>
        <dbReference type="Proteomes" id="UP000035642"/>
    </source>
</evidence>
<keyword evidence="6 14" id="KW-1133">Transmembrane helix</keyword>
<keyword evidence="15" id="KW-1185">Reference proteome</keyword>
<organism evidence="15 16">
    <name type="scientific">Angiostrongylus cantonensis</name>
    <name type="common">Rat lungworm</name>
    <dbReference type="NCBI Taxonomy" id="6313"/>
    <lineage>
        <taxon>Eukaryota</taxon>
        <taxon>Metazoa</taxon>
        <taxon>Ecdysozoa</taxon>
        <taxon>Nematoda</taxon>
        <taxon>Chromadorea</taxon>
        <taxon>Rhabditida</taxon>
        <taxon>Rhabditina</taxon>
        <taxon>Rhabditomorpha</taxon>
        <taxon>Strongyloidea</taxon>
        <taxon>Metastrongylidae</taxon>
        <taxon>Angiostrongylus</taxon>
    </lineage>
</organism>
<dbReference type="GO" id="GO:0015280">
    <property type="term" value="F:ligand-gated sodium channel activity"/>
    <property type="evidence" value="ECO:0007669"/>
    <property type="project" value="TreeGrafter"/>
</dbReference>
<evidence type="ECO:0000256" key="10">
    <source>
        <dbReference type="ARBA" id="ARBA00023180"/>
    </source>
</evidence>
<dbReference type="Gene3D" id="2.60.470.10">
    <property type="entry name" value="Acid-sensing ion channels like domains"/>
    <property type="match status" value="1"/>
</dbReference>
<dbReference type="InterPro" id="IPR001873">
    <property type="entry name" value="ENaC"/>
</dbReference>
<evidence type="ECO:0000256" key="12">
    <source>
        <dbReference type="ARBA" id="ARBA00023303"/>
    </source>
</evidence>
<feature type="transmembrane region" description="Helical" evidence="14">
    <location>
        <begin position="54"/>
        <end position="74"/>
    </location>
</feature>